<organism evidence="4">
    <name type="scientific">Brugia pahangi</name>
    <name type="common">Filarial nematode worm</name>
    <dbReference type="NCBI Taxonomy" id="6280"/>
    <lineage>
        <taxon>Eukaryota</taxon>
        <taxon>Metazoa</taxon>
        <taxon>Ecdysozoa</taxon>
        <taxon>Nematoda</taxon>
        <taxon>Chromadorea</taxon>
        <taxon>Rhabditida</taxon>
        <taxon>Spirurina</taxon>
        <taxon>Spiruromorpha</taxon>
        <taxon>Filarioidea</taxon>
        <taxon>Onchocercidae</taxon>
        <taxon>Brugia</taxon>
    </lineage>
</organism>
<evidence type="ECO:0000313" key="2">
    <source>
        <dbReference type="EMBL" id="VDN90426.1"/>
    </source>
</evidence>
<keyword evidence="1" id="KW-1133">Transmembrane helix</keyword>
<dbReference type="WBParaSite" id="BPAG_0000927801-mRNA-1">
    <property type="protein sequence ID" value="BPAG_0000927801-mRNA-1"/>
    <property type="gene ID" value="BPAG_0000927801"/>
</dbReference>
<sequence>MMRLKSYHFNCNTMKVTGVKIFQSQLKLSKHSISFFDIILYTLIWNGFVLLSVK</sequence>
<protein>
    <submittedName>
        <fullName evidence="4">Transposase</fullName>
    </submittedName>
</protein>
<evidence type="ECO:0000313" key="3">
    <source>
        <dbReference type="Proteomes" id="UP000278627"/>
    </source>
</evidence>
<gene>
    <name evidence="2" type="ORF">BPAG_LOCUS9240</name>
</gene>
<dbReference type="EMBL" id="UZAD01013150">
    <property type="protein sequence ID" value="VDN90426.1"/>
    <property type="molecule type" value="Genomic_DNA"/>
</dbReference>
<evidence type="ECO:0000313" key="4">
    <source>
        <dbReference type="WBParaSite" id="BPAG_0000927801-mRNA-1"/>
    </source>
</evidence>
<dbReference type="AlphaFoldDB" id="A0A0N4TLK8"/>
<reference evidence="2 3" key="2">
    <citation type="submission" date="2018-11" db="EMBL/GenBank/DDBJ databases">
        <authorList>
            <consortium name="Pathogen Informatics"/>
        </authorList>
    </citation>
    <scope>NUCLEOTIDE SEQUENCE [LARGE SCALE GENOMIC DNA]</scope>
</reference>
<proteinExistence type="predicted"/>
<dbReference type="Proteomes" id="UP000278627">
    <property type="component" value="Unassembled WGS sequence"/>
</dbReference>
<keyword evidence="1" id="KW-0472">Membrane</keyword>
<feature type="transmembrane region" description="Helical" evidence="1">
    <location>
        <begin position="33"/>
        <end position="53"/>
    </location>
</feature>
<name>A0A0N4TLK8_BRUPA</name>
<evidence type="ECO:0000256" key="1">
    <source>
        <dbReference type="SAM" id="Phobius"/>
    </source>
</evidence>
<keyword evidence="3" id="KW-1185">Reference proteome</keyword>
<accession>A0A0N4TLK8</accession>
<keyword evidence="1" id="KW-0812">Transmembrane</keyword>
<reference evidence="4" key="1">
    <citation type="submission" date="2017-02" db="UniProtKB">
        <authorList>
            <consortium name="WormBaseParasite"/>
        </authorList>
    </citation>
    <scope>IDENTIFICATION</scope>
</reference>